<feature type="domain" description="Disease resistance R13L4/SHOC-2-like LRR" evidence="5">
    <location>
        <begin position="243"/>
        <end position="401"/>
    </location>
</feature>
<organism evidence="6">
    <name type="scientific">Quercus suber</name>
    <name type="common">Cork oak</name>
    <dbReference type="NCBI Taxonomy" id="58331"/>
    <lineage>
        <taxon>Eukaryota</taxon>
        <taxon>Viridiplantae</taxon>
        <taxon>Streptophyta</taxon>
        <taxon>Embryophyta</taxon>
        <taxon>Tracheophyta</taxon>
        <taxon>Spermatophyta</taxon>
        <taxon>Magnoliopsida</taxon>
        <taxon>eudicotyledons</taxon>
        <taxon>Gunneridae</taxon>
        <taxon>Pentapetalae</taxon>
        <taxon>rosids</taxon>
        <taxon>fabids</taxon>
        <taxon>Fagales</taxon>
        <taxon>Fagaceae</taxon>
        <taxon>Quercus</taxon>
    </lineage>
</organism>
<dbReference type="PANTHER" id="PTHR15140:SF37">
    <property type="entry name" value="UBIQUITIN-LIKE DOMAIN-CONTAINING PROTEIN"/>
    <property type="match status" value="1"/>
</dbReference>
<dbReference type="EMBL" id="PKMF04000014">
    <property type="protein sequence ID" value="KAK7859163.1"/>
    <property type="molecule type" value="Genomic_DNA"/>
</dbReference>
<evidence type="ECO:0000256" key="3">
    <source>
        <dbReference type="ARBA" id="ARBA00022821"/>
    </source>
</evidence>
<name>A0AAW0M781_QUESU</name>
<dbReference type="SUPFAM" id="SSF52058">
    <property type="entry name" value="L domain-like"/>
    <property type="match status" value="1"/>
</dbReference>
<evidence type="ECO:0000259" key="4">
    <source>
        <dbReference type="Pfam" id="PF18052"/>
    </source>
</evidence>
<comment type="caution">
    <text evidence="6">The sequence shown here is derived from an EMBL/GenBank/DDBJ whole genome shotgun (WGS) entry which is preliminary data.</text>
</comment>
<protein>
    <submittedName>
        <fullName evidence="6">Disease resistance protein</fullName>
    </submittedName>
</protein>
<dbReference type="InterPro" id="IPR038005">
    <property type="entry name" value="RX-like_CC"/>
</dbReference>
<sequence length="542" mass="61855">MADSVVSFLLENLTQLLSQESKLLGGVKDQVRLLHNELRMINVFLQNTEGKRHENDLVKEVVSQIRDVAYEAEDVVDIFIMTVTQHRIRNKLMKVIHSFDRASTLHEVAKKIETIKIAIKEIYDNRSKYGVERAESSGGDVEAEEILHRRRRYVEQDHVVGFKLKAELLHGLEAKYNSNKDKLKGTIIEDLKGIKEMNDAELKNALNEFVEGLEDHKLKSSLSSLVRGFGAPPDKIFLEWLCKSNKLVRVIELRNMGICCLMPNQIENLIHLRYLSIGADAFCVIPDSICNLWNLETLDMRNSIIECLPEGIWRLHRLRHLYLGGLTSLPRTNNKVALPSLQVLSGLAINQGNENILAKARFPYVRKLGLFSLNRVESGLFSSLHPLRHLQTLKIHNHFKLSSPISFQLSLTKITLVHADLSPAIMRVLGSLTNLRILKVVRPIHQITLSCDENSFCQLLVFKMANVHVLKWNMGKGAMPSLQRLVIERCQFAYMPPDELRCLTALRDVEVLYPSQKLAKMLQQLQMRNGCNVQVYPLVETN</sequence>
<dbReference type="CDD" id="cd14798">
    <property type="entry name" value="RX-CC_like"/>
    <property type="match status" value="1"/>
</dbReference>
<dbReference type="Pfam" id="PF23598">
    <property type="entry name" value="LRR_14"/>
    <property type="match status" value="1"/>
</dbReference>
<proteinExistence type="predicted"/>
<dbReference type="Gene3D" id="3.80.10.10">
    <property type="entry name" value="Ribonuclease Inhibitor"/>
    <property type="match status" value="2"/>
</dbReference>
<dbReference type="GO" id="GO:0006952">
    <property type="term" value="P:defense response"/>
    <property type="evidence" value="ECO:0007669"/>
    <property type="project" value="UniProtKB-KW"/>
</dbReference>
<evidence type="ECO:0000256" key="1">
    <source>
        <dbReference type="ARBA" id="ARBA00022737"/>
    </source>
</evidence>
<dbReference type="AlphaFoldDB" id="A0AAW0M781"/>
<dbReference type="InterPro" id="IPR041118">
    <property type="entry name" value="Rx_N"/>
</dbReference>
<dbReference type="GO" id="GO:0000166">
    <property type="term" value="F:nucleotide binding"/>
    <property type="evidence" value="ECO:0007669"/>
    <property type="project" value="UniProtKB-KW"/>
</dbReference>
<accession>A0AAW0M781</accession>
<keyword evidence="1" id="KW-0677">Repeat</keyword>
<gene>
    <name evidence="6" type="ORF">CFP56_007728</name>
</gene>
<dbReference type="InterPro" id="IPR055414">
    <property type="entry name" value="LRR_R13L4/SHOC2-like"/>
</dbReference>
<keyword evidence="2" id="KW-0547">Nucleotide-binding</keyword>
<evidence type="ECO:0000256" key="2">
    <source>
        <dbReference type="ARBA" id="ARBA00022741"/>
    </source>
</evidence>
<dbReference type="InterPro" id="IPR032675">
    <property type="entry name" value="LRR_dom_sf"/>
</dbReference>
<dbReference type="Pfam" id="PF18052">
    <property type="entry name" value="Rx_N"/>
    <property type="match status" value="1"/>
</dbReference>
<evidence type="ECO:0000313" key="6">
    <source>
        <dbReference type="EMBL" id="KAK7859163.1"/>
    </source>
</evidence>
<dbReference type="PANTHER" id="PTHR15140">
    <property type="entry name" value="TUBULIN-SPECIFIC CHAPERONE E"/>
    <property type="match status" value="1"/>
</dbReference>
<evidence type="ECO:0000259" key="5">
    <source>
        <dbReference type="Pfam" id="PF23598"/>
    </source>
</evidence>
<reference evidence="6" key="1">
    <citation type="submission" date="2017-12" db="EMBL/GenBank/DDBJ databases">
        <authorList>
            <person name="Barbosa P."/>
            <person name="Usie A."/>
            <person name="Ramos A.M."/>
        </authorList>
    </citation>
    <scope>NUCLEOTIDE SEQUENCE</scope>
    <source>
        <strain evidence="6">HL8</strain>
        <tissue evidence="6">Leaves</tissue>
    </source>
</reference>
<reference evidence="6" key="3">
    <citation type="submission" date="2023-07" db="EMBL/GenBank/DDBJ databases">
        <title>An improved reference 1 genome and first organelle genomes of Quercus suber.</title>
        <authorList>
            <consortium name="Genosuber Consortium"/>
            <person name="Usie A."/>
            <person name="Serra O."/>
            <person name="Barros P."/>
        </authorList>
    </citation>
    <scope>NUCLEOTIDE SEQUENCE</scope>
    <source>
        <strain evidence="6">HL8</strain>
        <tissue evidence="6">Leaves</tissue>
    </source>
</reference>
<keyword evidence="3" id="KW-0611">Plant defense</keyword>
<feature type="domain" description="Disease resistance N-terminal" evidence="4">
    <location>
        <begin position="5"/>
        <end position="93"/>
    </location>
</feature>
<dbReference type="Gene3D" id="1.20.5.4130">
    <property type="match status" value="1"/>
</dbReference>
<reference evidence="6" key="2">
    <citation type="journal article" date="2018" name="Sci. Data">
        <title>The draft genome sequence of cork oak.</title>
        <authorList>
            <person name="Ramos A.M."/>
            <person name="Usie A."/>
            <person name="Barbosa P."/>
            <person name="Barros P.M."/>
            <person name="Capote T."/>
            <person name="Chaves I."/>
            <person name="Simoes F."/>
            <person name="Abreu I."/>
            <person name="Carrasquinho I."/>
            <person name="Faro C."/>
            <person name="Guimaraes J.B."/>
            <person name="Mendonca D."/>
            <person name="Nobrega F."/>
            <person name="Rodrigues L."/>
            <person name="Saibo N.J.M."/>
            <person name="Varela M.C."/>
            <person name="Egas C."/>
            <person name="Matos J."/>
            <person name="Miguel C.M."/>
            <person name="Oliveira M.M."/>
            <person name="Ricardo C.P."/>
            <person name="Goncalves S."/>
        </authorList>
    </citation>
    <scope>NUCLEOTIDE SEQUENCE [LARGE SCALE GENOMIC DNA]</scope>
    <source>
        <strain evidence="6">HL8</strain>
    </source>
</reference>